<reference evidence="2" key="1">
    <citation type="journal article" date="2013" name="BMC Genomics">
        <title>A deep insight into the sialotranscriptome of the mosquito, Psorophora albipes.</title>
        <authorList>
            <person name="Chagas A.C."/>
            <person name="Calvo E."/>
            <person name="Rios-Velasquez C.M."/>
            <person name="Pessoa F.A."/>
            <person name="Medeiros J.F."/>
            <person name="Ribeiro J.M."/>
        </authorList>
    </citation>
    <scope>NUCLEOTIDE SEQUENCE</scope>
</reference>
<name>T1DDB4_9DIPT</name>
<evidence type="ECO:0000313" key="2">
    <source>
        <dbReference type="EMBL" id="JAA93375.1"/>
    </source>
</evidence>
<feature type="compositionally biased region" description="Low complexity" evidence="1">
    <location>
        <begin position="166"/>
        <end position="187"/>
    </location>
</feature>
<protein>
    <submittedName>
        <fullName evidence="2">Uncharacterized protein</fullName>
    </submittedName>
</protein>
<organism evidence="2">
    <name type="scientific">Psorophora albipes</name>
    <dbReference type="NCBI Taxonomy" id="869069"/>
    <lineage>
        <taxon>Eukaryota</taxon>
        <taxon>Metazoa</taxon>
        <taxon>Ecdysozoa</taxon>
        <taxon>Arthropoda</taxon>
        <taxon>Hexapoda</taxon>
        <taxon>Insecta</taxon>
        <taxon>Pterygota</taxon>
        <taxon>Neoptera</taxon>
        <taxon>Endopterygota</taxon>
        <taxon>Diptera</taxon>
        <taxon>Nematocera</taxon>
        <taxon>Culicoidea</taxon>
        <taxon>Culicidae</taxon>
        <taxon>Culicinae</taxon>
        <taxon>Aedini</taxon>
        <taxon>Psorophora</taxon>
    </lineage>
</organism>
<sequence length="223" mass="25700">EAVIAKLANCKQKANISAFTEEVEELTMLLEVAYIAKEIPAVLGQTMATKEGLKHLSTGLKDEKTSIMVRAGQYKSITEAINMVLEEAPSSTNEVTVQYASAYNQNYRRDSHFGNNQSGNSHRYDNSRRYDNDRRYDNGRYRYNNGNQNDRRDDNHYRDNYENRNRNNYNNRGGNNQFRGGRGRNPNHPQQNVYLAENAGRPSDNPQPKERQRSGEITFPNRE</sequence>
<feature type="non-terminal residue" evidence="2">
    <location>
        <position position="1"/>
    </location>
</feature>
<feature type="compositionally biased region" description="Basic and acidic residues" evidence="1">
    <location>
        <begin position="149"/>
        <end position="165"/>
    </location>
</feature>
<dbReference type="AlphaFoldDB" id="T1DDB4"/>
<accession>T1DDB4</accession>
<proteinExistence type="evidence at transcript level"/>
<dbReference type="EMBL" id="GALA01001477">
    <property type="protein sequence ID" value="JAA93375.1"/>
    <property type="molecule type" value="mRNA"/>
</dbReference>
<feature type="region of interest" description="Disordered" evidence="1">
    <location>
        <begin position="108"/>
        <end position="223"/>
    </location>
</feature>
<evidence type="ECO:0000256" key="1">
    <source>
        <dbReference type="SAM" id="MobiDB-lite"/>
    </source>
</evidence>
<feature type="compositionally biased region" description="Basic and acidic residues" evidence="1">
    <location>
        <begin position="122"/>
        <end position="140"/>
    </location>
</feature>